<dbReference type="OrthoDB" id="8687078at2"/>
<gene>
    <name evidence="3" type="ORF">EV686_106170</name>
</gene>
<keyword evidence="4" id="KW-1185">Reference proteome</keyword>
<feature type="transmembrane region" description="Helical" evidence="1">
    <location>
        <begin position="125"/>
        <end position="146"/>
    </location>
</feature>
<dbReference type="Pfam" id="PF07331">
    <property type="entry name" value="TctB"/>
    <property type="match status" value="1"/>
</dbReference>
<organism evidence="3 4">
    <name type="scientific">Paracandidimonas soli</name>
    <dbReference type="NCBI Taxonomy" id="1917182"/>
    <lineage>
        <taxon>Bacteria</taxon>
        <taxon>Pseudomonadati</taxon>
        <taxon>Pseudomonadota</taxon>
        <taxon>Betaproteobacteria</taxon>
        <taxon>Burkholderiales</taxon>
        <taxon>Alcaligenaceae</taxon>
        <taxon>Paracandidimonas</taxon>
    </lineage>
</organism>
<sequence>MNIHTLDKVFALLLFLLGIYITTTSVEYGYMQGTTPGPGFFPFWVGLLIAGLSLVNVVRSIARRETLDNEIDVPGVIKSVIISLLLLAFVMFSEEIGMLLGCFILVLLIAWVIQPRWSRTFTLKIVATAVLFPLLAYLVFGVYLNVPVPLGTWFS</sequence>
<keyword evidence="1" id="KW-0812">Transmembrane</keyword>
<dbReference type="InterPro" id="IPR009936">
    <property type="entry name" value="DUF1468"/>
</dbReference>
<feature type="transmembrane region" description="Helical" evidence="1">
    <location>
        <begin position="41"/>
        <end position="59"/>
    </location>
</feature>
<keyword evidence="1" id="KW-0472">Membrane</keyword>
<keyword evidence="1" id="KW-1133">Transmembrane helix</keyword>
<evidence type="ECO:0000313" key="3">
    <source>
        <dbReference type="EMBL" id="TCU97288.1"/>
    </source>
</evidence>
<protein>
    <submittedName>
        <fullName evidence="3">Tripartite tricarboxylate transporter TctB family protein</fullName>
    </submittedName>
</protein>
<dbReference type="AlphaFoldDB" id="A0A4R3V280"/>
<dbReference type="EMBL" id="SMBX01000006">
    <property type="protein sequence ID" value="TCU97288.1"/>
    <property type="molecule type" value="Genomic_DNA"/>
</dbReference>
<feature type="transmembrane region" description="Helical" evidence="1">
    <location>
        <begin position="71"/>
        <end position="90"/>
    </location>
</feature>
<dbReference type="RefSeq" id="WP_132477382.1">
    <property type="nucleotide sequence ID" value="NZ_JBHRVM010000001.1"/>
</dbReference>
<evidence type="ECO:0000313" key="4">
    <source>
        <dbReference type="Proteomes" id="UP000294692"/>
    </source>
</evidence>
<feature type="transmembrane region" description="Helical" evidence="1">
    <location>
        <begin position="96"/>
        <end position="113"/>
    </location>
</feature>
<accession>A0A4R3V280</accession>
<feature type="domain" description="DUF1468" evidence="2">
    <location>
        <begin position="9"/>
        <end position="149"/>
    </location>
</feature>
<dbReference type="Proteomes" id="UP000294692">
    <property type="component" value="Unassembled WGS sequence"/>
</dbReference>
<name>A0A4R3V280_9BURK</name>
<comment type="caution">
    <text evidence="3">The sequence shown here is derived from an EMBL/GenBank/DDBJ whole genome shotgun (WGS) entry which is preliminary data.</text>
</comment>
<proteinExistence type="predicted"/>
<reference evidence="3 4" key="1">
    <citation type="submission" date="2019-03" db="EMBL/GenBank/DDBJ databases">
        <title>Genomic Encyclopedia of Type Strains, Phase IV (KMG-IV): sequencing the most valuable type-strain genomes for metagenomic binning, comparative biology and taxonomic classification.</title>
        <authorList>
            <person name="Goeker M."/>
        </authorList>
    </citation>
    <scope>NUCLEOTIDE SEQUENCE [LARGE SCALE GENOMIC DNA]</scope>
    <source>
        <strain evidence="3 4">DSM 100048</strain>
    </source>
</reference>
<evidence type="ECO:0000259" key="2">
    <source>
        <dbReference type="Pfam" id="PF07331"/>
    </source>
</evidence>
<evidence type="ECO:0000256" key="1">
    <source>
        <dbReference type="SAM" id="Phobius"/>
    </source>
</evidence>